<evidence type="ECO:0000313" key="2">
    <source>
        <dbReference type="Proteomes" id="UP001550739"/>
    </source>
</evidence>
<dbReference type="RefSeq" id="WP_334573946.1">
    <property type="nucleotide sequence ID" value="NZ_JBEZVE010000060.1"/>
</dbReference>
<protein>
    <submittedName>
        <fullName evidence="1">Uncharacterized protein</fullName>
    </submittedName>
</protein>
<evidence type="ECO:0000313" key="1">
    <source>
        <dbReference type="EMBL" id="MEU3787940.1"/>
    </source>
</evidence>
<reference evidence="1 2" key="1">
    <citation type="submission" date="2024-06" db="EMBL/GenBank/DDBJ databases">
        <title>The Natural Products Discovery Center: Release of the First 8490 Sequenced Strains for Exploring Actinobacteria Biosynthetic Diversity.</title>
        <authorList>
            <person name="Kalkreuter E."/>
            <person name="Kautsar S.A."/>
            <person name="Yang D."/>
            <person name="Bader C.D."/>
            <person name="Teijaro C.N."/>
            <person name="Fluegel L."/>
            <person name="Davis C.M."/>
            <person name="Simpson J.R."/>
            <person name="Lauterbach L."/>
            <person name="Steele A.D."/>
            <person name="Gui C."/>
            <person name="Meng S."/>
            <person name="Li G."/>
            <person name="Viehrig K."/>
            <person name="Ye F."/>
            <person name="Su P."/>
            <person name="Kiefer A.F."/>
            <person name="Nichols A."/>
            <person name="Cepeda A.J."/>
            <person name="Yan W."/>
            <person name="Fan B."/>
            <person name="Jiang Y."/>
            <person name="Adhikari A."/>
            <person name="Zheng C.-J."/>
            <person name="Schuster L."/>
            <person name="Cowan T.M."/>
            <person name="Smanski M.J."/>
            <person name="Chevrette M.G."/>
            <person name="De Carvalho L.P.S."/>
            <person name="Shen B."/>
        </authorList>
    </citation>
    <scope>NUCLEOTIDE SEQUENCE [LARGE SCALE GENOMIC DNA]</scope>
    <source>
        <strain evidence="1 2">NPDC033843</strain>
    </source>
</reference>
<name>A0ABV2ZZV3_9ACTN</name>
<comment type="caution">
    <text evidence="1">The sequence shown here is derived from an EMBL/GenBank/DDBJ whole genome shotgun (WGS) entry which is preliminary data.</text>
</comment>
<organism evidence="1 2">
    <name type="scientific">Streptomyces sp. 900129855</name>
    <dbReference type="NCBI Taxonomy" id="3155129"/>
    <lineage>
        <taxon>Bacteria</taxon>
        <taxon>Bacillati</taxon>
        <taxon>Actinomycetota</taxon>
        <taxon>Actinomycetes</taxon>
        <taxon>Kitasatosporales</taxon>
        <taxon>Streptomycetaceae</taxon>
        <taxon>Streptomyces</taxon>
    </lineage>
</organism>
<dbReference type="Proteomes" id="UP001550739">
    <property type="component" value="Unassembled WGS sequence"/>
</dbReference>
<accession>A0ABV2ZZV3</accession>
<sequence length="76" mass="7862">MLWIVALGMGSVSVDSKSSDAFTLPGTRSQRAIDLLQKEFPQASAGGATARVVFKAPSGEKLTSAANKSHVEVPGC</sequence>
<keyword evidence="2" id="KW-1185">Reference proteome</keyword>
<gene>
    <name evidence="1" type="ORF">AB0E89_46840</name>
</gene>
<dbReference type="EMBL" id="JBEZVE010000060">
    <property type="protein sequence ID" value="MEU3787940.1"/>
    <property type="molecule type" value="Genomic_DNA"/>
</dbReference>
<proteinExistence type="predicted"/>